<protein>
    <submittedName>
        <fullName evidence="1">Uncharacterized protein</fullName>
    </submittedName>
</protein>
<comment type="caution">
    <text evidence="1">The sequence shown here is derived from an EMBL/GenBank/DDBJ whole genome shotgun (WGS) entry which is preliminary data.</text>
</comment>
<reference evidence="1" key="1">
    <citation type="submission" date="2022-04" db="EMBL/GenBank/DDBJ databases">
        <title>Genome of the entomopathogenic fungus Entomophthora muscae.</title>
        <authorList>
            <person name="Elya C."/>
            <person name="Lovett B.R."/>
            <person name="Lee E."/>
            <person name="Macias A.M."/>
            <person name="Hajek A.E."/>
            <person name="De Bivort B.L."/>
            <person name="Kasson M.T."/>
            <person name="De Fine Licht H.H."/>
            <person name="Stajich J.E."/>
        </authorList>
    </citation>
    <scope>NUCLEOTIDE SEQUENCE</scope>
    <source>
        <strain evidence="1">Berkeley</strain>
    </source>
</reference>
<evidence type="ECO:0000313" key="2">
    <source>
        <dbReference type="Proteomes" id="UP001165960"/>
    </source>
</evidence>
<dbReference type="Proteomes" id="UP001165960">
    <property type="component" value="Unassembled WGS sequence"/>
</dbReference>
<name>A0ACC2SM21_9FUNG</name>
<accession>A0ACC2SM21</accession>
<sequence>MFLQVSPHFLHIFTLYNLPVACFLPLSTISAKLHPLSQQFLCPVSALSGSSLTQPLFNKFTDQTLSPNQVFLILHPLLPSASSSSFISLSFLVYHLVLSSQSARPHYEPPRLHLVRIDNSSSLETQAQEQESNLNPGFLQATRPVDRRTARLCFSGIKPLQADTENVGPCSKTGQTKEIIAPNRRLIIAPNRGTEATTISFMNLKPTPMTNQELSQESGMGPQPGPMNTTLKKDNQVVKLRFLTNERTPGPSTILLPLDLSTQIPWACLPNALFEIFCPPCPAIFLPLGVPFGPIHFTDYPLKPNYKDYTPEKILELDLLACIQSAVRYNCQDL</sequence>
<gene>
    <name evidence="1" type="ORF">DSO57_1000049</name>
</gene>
<keyword evidence="2" id="KW-1185">Reference proteome</keyword>
<evidence type="ECO:0000313" key="1">
    <source>
        <dbReference type="EMBL" id="KAJ9063459.1"/>
    </source>
</evidence>
<dbReference type="EMBL" id="QTSX02004971">
    <property type="protein sequence ID" value="KAJ9063459.1"/>
    <property type="molecule type" value="Genomic_DNA"/>
</dbReference>
<proteinExistence type="predicted"/>
<organism evidence="1 2">
    <name type="scientific">Entomophthora muscae</name>
    <dbReference type="NCBI Taxonomy" id="34485"/>
    <lineage>
        <taxon>Eukaryota</taxon>
        <taxon>Fungi</taxon>
        <taxon>Fungi incertae sedis</taxon>
        <taxon>Zoopagomycota</taxon>
        <taxon>Entomophthoromycotina</taxon>
        <taxon>Entomophthoromycetes</taxon>
        <taxon>Entomophthorales</taxon>
        <taxon>Entomophthoraceae</taxon>
        <taxon>Entomophthora</taxon>
    </lineage>
</organism>